<evidence type="ECO:0000259" key="1">
    <source>
        <dbReference type="Pfam" id="PF07728"/>
    </source>
</evidence>
<accession>A0ABP9N2X7</accession>
<dbReference type="Proteomes" id="UP001500171">
    <property type="component" value="Unassembled WGS sequence"/>
</dbReference>
<evidence type="ECO:0000313" key="3">
    <source>
        <dbReference type="Proteomes" id="UP001500171"/>
    </source>
</evidence>
<dbReference type="Pfam" id="PF07728">
    <property type="entry name" value="AAA_5"/>
    <property type="match status" value="1"/>
</dbReference>
<dbReference type="InterPro" id="IPR027417">
    <property type="entry name" value="P-loop_NTPase"/>
</dbReference>
<name>A0ABP9N2X7_9GAMM</name>
<protein>
    <recommendedName>
        <fullName evidence="1">ATPase dynein-related AAA domain-containing protein</fullName>
    </recommendedName>
</protein>
<gene>
    <name evidence="2" type="ORF">GCM10023211_06110</name>
</gene>
<dbReference type="Gene3D" id="3.40.50.300">
    <property type="entry name" value="P-loop containing nucleotide triphosphate hydrolases"/>
    <property type="match status" value="1"/>
</dbReference>
<dbReference type="SUPFAM" id="SSF52540">
    <property type="entry name" value="P-loop containing nucleoside triphosphate hydrolases"/>
    <property type="match status" value="1"/>
</dbReference>
<sequence length="797" mass="92202">MINCNDFKLWNEFLAIWPLDKVQSMPIDKYTSIEDKTTFTYWLEHLLRPYGSIRGGSAEKFGIFKKKNMDSNPKSHLASDEHYTWNLKYGKSPQEAFENIRSLIVEIIQCIRSGNISVIENIDLAFTLKWKIAFHYQNITKPILVSIFSEKALQHYFQEKTLMSDVLNKLEYPLTQDNLMAVSYDIYKKWISTKKITIWKLSHGKETISEEVLNQLDKDLFMMIHQDTPKSQAKKFKDEAKIGDFVYLTRSNSVYALVQIISNCEQENNSPWLVRKYKIVKKLPRPIVYDEAFKKGWTPNYNSTFYEVPKVEFSSFESKILDYFFGYSIDELIELSFAEPHQDNDNLINGKLMDNKKQSLNQIFYGPPGTGKTYHTINTALSMIGIDIQGKDRQTLKQIFDEKVEAGQIVFTTFHQSTCYEDFIEGIKPILDDSCEQSQICYQIQEGVFKQLANKAKIGNLSKTLSIDQAIEKFKEICVEQKVTLQTSTSKLFDVKYHGNTTFRCYPQNSINDDLGNGYAASIRNIVEYIVSGESKTTAYNPSYVRAIGEYLKLNYQLDVNKPSKDKKQNFVLIIDEINRGNVSQIFGELITLIEDDKRLGNSEALTVTLPYSKQKFGVPNNLYIIGTMNTADRSVEALDTALRRRFCFTEMRPQPALLNAEQHNSTEVKQFPLNEILSTINKRLEILLDRDHQIGHSYFMNIQHLDELCDVFNNNVIPLLQEYFFNDYAKIGLVLGNGFVEKINIDTHQNNIFAEFDDEHDTAYQYQDKIVYRLNKIAPDTLSKALSSLLHRNIKQ</sequence>
<dbReference type="RefSeq" id="WP_345488678.1">
    <property type="nucleotide sequence ID" value="NZ_BAABHY010000001.1"/>
</dbReference>
<dbReference type="EMBL" id="BAABHY010000001">
    <property type="protein sequence ID" value="GAA5106389.1"/>
    <property type="molecule type" value="Genomic_DNA"/>
</dbReference>
<evidence type="ECO:0000313" key="2">
    <source>
        <dbReference type="EMBL" id="GAA5106389.1"/>
    </source>
</evidence>
<organism evidence="2 3">
    <name type="scientific">Orbus sasakiae</name>
    <dbReference type="NCBI Taxonomy" id="1078475"/>
    <lineage>
        <taxon>Bacteria</taxon>
        <taxon>Pseudomonadati</taxon>
        <taxon>Pseudomonadota</taxon>
        <taxon>Gammaproteobacteria</taxon>
        <taxon>Orbales</taxon>
        <taxon>Orbaceae</taxon>
        <taxon>Orbus</taxon>
    </lineage>
</organism>
<comment type="caution">
    <text evidence="2">The sequence shown here is derived from an EMBL/GenBank/DDBJ whole genome shotgun (WGS) entry which is preliminary data.</text>
</comment>
<proteinExistence type="predicted"/>
<dbReference type="PANTHER" id="PTHR37291:SF1">
    <property type="entry name" value="TYPE IV METHYL-DIRECTED RESTRICTION ENZYME ECOKMCRB SUBUNIT"/>
    <property type="match status" value="1"/>
</dbReference>
<dbReference type="InterPro" id="IPR011704">
    <property type="entry name" value="ATPase_dyneun-rel_AAA"/>
</dbReference>
<feature type="domain" description="ATPase dynein-related AAA" evidence="1">
    <location>
        <begin position="550"/>
        <end position="647"/>
    </location>
</feature>
<reference evidence="3" key="1">
    <citation type="journal article" date="2019" name="Int. J. Syst. Evol. Microbiol.">
        <title>The Global Catalogue of Microorganisms (GCM) 10K type strain sequencing project: providing services to taxonomists for standard genome sequencing and annotation.</title>
        <authorList>
            <consortium name="The Broad Institute Genomics Platform"/>
            <consortium name="The Broad Institute Genome Sequencing Center for Infectious Disease"/>
            <person name="Wu L."/>
            <person name="Ma J."/>
        </authorList>
    </citation>
    <scope>NUCLEOTIDE SEQUENCE [LARGE SCALE GENOMIC DNA]</scope>
    <source>
        <strain evidence="3">JCM 18050</strain>
    </source>
</reference>
<keyword evidence="3" id="KW-1185">Reference proteome</keyword>
<dbReference type="InterPro" id="IPR052934">
    <property type="entry name" value="Methyl-DNA_Rec/Restrict_Enz"/>
</dbReference>
<dbReference type="PANTHER" id="PTHR37291">
    <property type="entry name" value="5-METHYLCYTOSINE-SPECIFIC RESTRICTION ENZYME B"/>
    <property type="match status" value="1"/>
</dbReference>